<protein>
    <submittedName>
        <fullName evidence="2">Uncharacterized protein</fullName>
    </submittedName>
</protein>
<keyword evidence="3" id="KW-1185">Reference proteome</keyword>
<dbReference type="AlphaFoldDB" id="A0A8S0QRV8"/>
<feature type="region of interest" description="Disordered" evidence="1">
    <location>
        <begin position="130"/>
        <end position="155"/>
    </location>
</feature>
<proteinExistence type="predicted"/>
<organism evidence="2 3">
    <name type="scientific">Olea europaea subsp. europaea</name>
    <dbReference type="NCBI Taxonomy" id="158383"/>
    <lineage>
        <taxon>Eukaryota</taxon>
        <taxon>Viridiplantae</taxon>
        <taxon>Streptophyta</taxon>
        <taxon>Embryophyta</taxon>
        <taxon>Tracheophyta</taxon>
        <taxon>Spermatophyta</taxon>
        <taxon>Magnoliopsida</taxon>
        <taxon>eudicotyledons</taxon>
        <taxon>Gunneridae</taxon>
        <taxon>Pentapetalae</taxon>
        <taxon>asterids</taxon>
        <taxon>lamiids</taxon>
        <taxon>Lamiales</taxon>
        <taxon>Oleaceae</taxon>
        <taxon>Oleeae</taxon>
        <taxon>Olea</taxon>
    </lineage>
</organism>
<dbReference type="Gramene" id="OE9A119071T1">
    <property type="protein sequence ID" value="OE9A119071C1"/>
    <property type="gene ID" value="OE9A119071"/>
</dbReference>
<name>A0A8S0QRV8_OLEEU</name>
<evidence type="ECO:0000256" key="1">
    <source>
        <dbReference type="SAM" id="MobiDB-lite"/>
    </source>
</evidence>
<comment type="caution">
    <text evidence="2">The sequence shown here is derived from an EMBL/GenBank/DDBJ whole genome shotgun (WGS) entry which is preliminary data.</text>
</comment>
<evidence type="ECO:0000313" key="2">
    <source>
        <dbReference type="EMBL" id="CAA2967525.1"/>
    </source>
</evidence>
<dbReference type="Proteomes" id="UP000594638">
    <property type="component" value="Unassembled WGS sequence"/>
</dbReference>
<dbReference type="EMBL" id="CACTIH010001885">
    <property type="protein sequence ID" value="CAA2967525.1"/>
    <property type="molecule type" value="Genomic_DNA"/>
</dbReference>
<evidence type="ECO:0000313" key="3">
    <source>
        <dbReference type="Proteomes" id="UP000594638"/>
    </source>
</evidence>
<sequence>MYTQQQDNLVIHNDMQTTENLAIERGLNQDGLHPYHHHYHQHHDHYHHHRHHCHNFLNLEQQPPSDPSELSLKKLTAYSPCSGSSNVFCEPMDADLKNYSFNGHASGSKHGSNELNGSSTALGFNAESDLGQARKNGNGDASGSGSGSGGGNKRDENKLALQKDALNKICQKRRKDERDGNKKCPRASVSHLWVMTWYVTGIAHYH</sequence>
<gene>
    <name evidence="2" type="ORF">OLEA9_A119071</name>
</gene>
<reference evidence="2 3" key="1">
    <citation type="submission" date="2019-12" db="EMBL/GenBank/DDBJ databases">
        <authorList>
            <person name="Alioto T."/>
            <person name="Alioto T."/>
            <person name="Gomez Garrido J."/>
        </authorList>
    </citation>
    <scope>NUCLEOTIDE SEQUENCE [LARGE SCALE GENOMIC DNA]</scope>
</reference>
<accession>A0A8S0QRV8</accession>
<feature type="compositionally biased region" description="Gly residues" evidence="1">
    <location>
        <begin position="140"/>
        <end position="151"/>
    </location>
</feature>